<evidence type="ECO:0000313" key="8">
    <source>
        <dbReference type="EMBL" id="OQO02031.1"/>
    </source>
</evidence>
<dbReference type="Gene3D" id="1.10.510.10">
    <property type="entry name" value="Transferase(Phosphotransferase) domain 1"/>
    <property type="match status" value="1"/>
</dbReference>
<name>A0A1V8SSP1_9PEZI</name>
<dbReference type="GO" id="GO:0004674">
    <property type="term" value="F:protein serine/threonine kinase activity"/>
    <property type="evidence" value="ECO:0007669"/>
    <property type="project" value="UniProtKB-EC"/>
</dbReference>
<evidence type="ECO:0000259" key="7">
    <source>
        <dbReference type="PROSITE" id="PS50011"/>
    </source>
</evidence>
<dbReference type="InterPro" id="IPR011009">
    <property type="entry name" value="Kinase-like_dom_sf"/>
</dbReference>
<sequence length="270" mass="30862">MPEEFVTWKNNKNKLLKSAVQPLDIPEAALWKFFLDLTNACLFMAYGTLDGDNGATDGWRSIVHRDLKPDNVFLSEPQENDWPSYPTARIGDFGMAVYTHLGDPENPQGYFMRSGLGTIGYIPVEHIIRNRDDGGRQYFDQLDPDASNVWGIGATIMRMMAREADPSQPDYARDTLPGDPSEPQFTPISRTRFSETLMDLVEQCVRGRGRDRILLMDLRRRILEHIVRNADCTRLQSAVNDPGEAGRAFHLEFDRVDKYKRHFARPARGR</sequence>
<feature type="domain" description="Protein kinase" evidence="7">
    <location>
        <begin position="1"/>
        <end position="228"/>
    </location>
</feature>
<feature type="region of interest" description="Disordered" evidence="6">
    <location>
        <begin position="164"/>
        <end position="187"/>
    </location>
</feature>
<comment type="caution">
    <text evidence="8">The sequence shown here is derived from an EMBL/GenBank/DDBJ whole genome shotgun (WGS) entry which is preliminary data.</text>
</comment>
<evidence type="ECO:0000313" key="9">
    <source>
        <dbReference type="Proteomes" id="UP000192596"/>
    </source>
</evidence>
<dbReference type="EMBL" id="NAJO01000029">
    <property type="protein sequence ID" value="OQO02031.1"/>
    <property type="molecule type" value="Genomic_DNA"/>
</dbReference>
<dbReference type="GO" id="GO:0005524">
    <property type="term" value="F:ATP binding"/>
    <property type="evidence" value="ECO:0007669"/>
    <property type="project" value="UniProtKB-KW"/>
</dbReference>
<accession>A0A1V8SSP1</accession>
<evidence type="ECO:0000256" key="5">
    <source>
        <dbReference type="ARBA" id="ARBA00022840"/>
    </source>
</evidence>
<evidence type="ECO:0000256" key="2">
    <source>
        <dbReference type="ARBA" id="ARBA00022679"/>
    </source>
</evidence>
<organism evidence="8 9">
    <name type="scientific">Cryoendolithus antarcticus</name>
    <dbReference type="NCBI Taxonomy" id="1507870"/>
    <lineage>
        <taxon>Eukaryota</taxon>
        <taxon>Fungi</taxon>
        <taxon>Dikarya</taxon>
        <taxon>Ascomycota</taxon>
        <taxon>Pezizomycotina</taxon>
        <taxon>Dothideomycetes</taxon>
        <taxon>Dothideomycetidae</taxon>
        <taxon>Cladosporiales</taxon>
        <taxon>Cladosporiaceae</taxon>
        <taxon>Cryoendolithus</taxon>
    </lineage>
</organism>
<evidence type="ECO:0000256" key="6">
    <source>
        <dbReference type="SAM" id="MobiDB-lite"/>
    </source>
</evidence>
<keyword evidence="4" id="KW-0418">Kinase</keyword>
<dbReference type="SMART" id="SM00220">
    <property type="entry name" value="S_TKc"/>
    <property type="match status" value="1"/>
</dbReference>
<dbReference type="InParanoid" id="A0A1V8SSP1"/>
<dbReference type="SUPFAM" id="SSF56112">
    <property type="entry name" value="Protein kinase-like (PK-like)"/>
    <property type="match status" value="1"/>
</dbReference>
<protein>
    <recommendedName>
        <fullName evidence="1">non-specific serine/threonine protein kinase</fullName>
        <ecNumber evidence="1">2.7.11.1</ecNumber>
    </recommendedName>
</protein>
<dbReference type="InterPro" id="IPR008271">
    <property type="entry name" value="Ser/Thr_kinase_AS"/>
</dbReference>
<dbReference type="Proteomes" id="UP000192596">
    <property type="component" value="Unassembled WGS sequence"/>
</dbReference>
<dbReference type="STRING" id="1507870.A0A1V8SSP1"/>
<dbReference type="OrthoDB" id="310217at2759"/>
<evidence type="ECO:0000256" key="3">
    <source>
        <dbReference type="ARBA" id="ARBA00022741"/>
    </source>
</evidence>
<dbReference type="Pfam" id="PF00069">
    <property type="entry name" value="Pkinase"/>
    <property type="match status" value="1"/>
</dbReference>
<dbReference type="PANTHER" id="PTHR43671">
    <property type="entry name" value="SERINE/THREONINE-PROTEIN KINASE NEK"/>
    <property type="match status" value="1"/>
</dbReference>
<dbReference type="InterPro" id="IPR050660">
    <property type="entry name" value="NEK_Ser/Thr_kinase"/>
</dbReference>
<dbReference type="InterPro" id="IPR000719">
    <property type="entry name" value="Prot_kinase_dom"/>
</dbReference>
<dbReference type="EC" id="2.7.11.1" evidence="1"/>
<gene>
    <name evidence="8" type="ORF">B0A48_12504</name>
</gene>
<proteinExistence type="predicted"/>
<evidence type="ECO:0000256" key="1">
    <source>
        <dbReference type="ARBA" id="ARBA00012513"/>
    </source>
</evidence>
<keyword evidence="9" id="KW-1185">Reference proteome</keyword>
<reference evidence="9" key="1">
    <citation type="submission" date="2017-03" db="EMBL/GenBank/DDBJ databases">
        <title>Genomes of endolithic fungi from Antarctica.</title>
        <authorList>
            <person name="Coleine C."/>
            <person name="Masonjones S."/>
            <person name="Stajich J.E."/>
        </authorList>
    </citation>
    <scope>NUCLEOTIDE SEQUENCE [LARGE SCALE GENOMIC DNA]</scope>
    <source>
        <strain evidence="9">CCFEE 5527</strain>
    </source>
</reference>
<dbReference type="PROSITE" id="PS00108">
    <property type="entry name" value="PROTEIN_KINASE_ST"/>
    <property type="match status" value="1"/>
</dbReference>
<keyword evidence="2" id="KW-0808">Transferase</keyword>
<dbReference type="PANTHER" id="PTHR43671:SF13">
    <property type="entry name" value="SERINE_THREONINE-PROTEIN KINASE NEK2"/>
    <property type="match status" value="1"/>
</dbReference>
<keyword evidence="5" id="KW-0067">ATP-binding</keyword>
<dbReference type="AlphaFoldDB" id="A0A1V8SSP1"/>
<evidence type="ECO:0000256" key="4">
    <source>
        <dbReference type="ARBA" id="ARBA00022777"/>
    </source>
</evidence>
<dbReference type="PROSITE" id="PS50011">
    <property type="entry name" value="PROTEIN_KINASE_DOM"/>
    <property type="match status" value="1"/>
</dbReference>
<keyword evidence="3" id="KW-0547">Nucleotide-binding</keyword>